<evidence type="ECO:0000256" key="2">
    <source>
        <dbReference type="ARBA" id="ARBA00022694"/>
    </source>
</evidence>
<proteinExistence type="inferred from homology"/>
<accession>A0ABV3SAH8</accession>
<evidence type="ECO:0000256" key="3">
    <source>
        <dbReference type="ARBA" id="ARBA00022722"/>
    </source>
</evidence>
<dbReference type="EC" id="3.1.26.5" evidence="7 8"/>
<keyword evidence="5 7" id="KW-0378">Hydrolase</keyword>
<gene>
    <name evidence="7 9" type="primary">rnpA</name>
    <name evidence="9" type="ORF">V6X64_09070</name>
</gene>
<dbReference type="PANTHER" id="PTHR33992:SF1">
    <property type="entry name" value="RIBONUCLEASE P PROTEIN COMPONENT"/>
    <property type="match status" value="1"/>
</dbReference>
<evidence type="ECO:0000256" key="5">
    <source>
        <dbReference type="ARBA" id="ARBA00022801"/>
    </source>
</evidence>
<dbReference type="GO" id="GO:0004526">
    <property type="term" value="F:ribonuclease P activity"/>
    <property type="evidence" value="ECO:0007669"/>
    <property type="project" value="UniProtKB-EC"/>
</dbReference>
<comment type="subunit">
    <text evidence="7">Consists of a catalytic RNA component (M1 or rnpB) and a protein subunit.</text>
</comment>
<dbReference type="InterPro" id="IPR000100">
    <property type="entry name" value="RNase_P"/>
</dbReference>
<organism evidence="9 10">
    <name type="scientific">Spiribacter onubensis</name>
    <dbReference type="NCBI Taxonomy" id="3122420"/>
    <lineage>
        <taxon>Bacteria</taxon>
        <taxon>Pseudomonadati</taxon>
        <taxon>Pseudomonadota</taxon>
        <taxon>Gammaproteobacteria</taxon>
        <taxon>Chromatiales</taxon>
        <taxon>Ectothiorhodospiraceae</taxon>
        <taxon>Spiribacter</taxon>
    </lineage>
</organism>
<dbReference type="InterPro" id="IPR020568">
    <property type="entry name" value="Ribosomal_Su5_D2-typ_SF"/>
</dbReference>
<comment type="catalytic activity">
    <reaction evidence="7">
        <text>Endonucleolytic cleavage of RNA, removing 5'-extranucleotides from tRNA precursor.</text>
        <dbReference type="EC" id="3.1.26.5"/>
    </reaction>
</comment>
<name>A0ABV3SAH8_9GAMM</name>
<dbReference type="Pfam" id="PF00825">
    <property type="entry name" value="Ribonuclease_P"/>
    <property type="match status" value="1"/>
</dbReference>
<evidence type="ECO:0000256" key="1">
    <source>
        <dbReference type="ARBA" id="ARBA00002663"/>
    </source>
</evidence>
<dbReference type="RefSeq" id="WP_367967675.1">
    <property type="nucleotide sequence ID" value="NZ_JBAKFJ010000001.1"/>
</dbReference>
<protein>
    <recommendedName>
        <fullName evidence="7 8">Ribonuclease P protein component</fullName>
        <shortName evidence="7">RNase P protein</shortName>
        <shortName evidence="7">RNaseP protein</shortName>
        <ecNumber evidence="7 8">3.1.26.5</ecNumber>
    </recommendedName>
    <alternativeName>
        <fullName evidence="7">Protein C5</fullName>
    </alternativeName>
</protein>
<evidence type="ECO:0000256" key="7">
    <source>
        <dbReference type="HAMAP-Rule" id="MF_00227"/>
    </source>
</evidence>
<comment type="caution">
    <text evidence="9">The sequence shown here is derived from an EMBL/GenBank/DDBJ whole genome shotgun (WGS) entry which is preliminary data.</text>
</comment>
<keyword evidence="10" id="KW-1185">Reference proteome</keyword>
<dbReference type="EMBL" id="JBAKFJ010000001">
    <property type="protein sequence ID" value="MEX0387141.1"/>
    <property type="molecule type" value="Genomic_DNA"/>
</dbReference>
<dbReference type="NCBIfam" id="TIGR00188">
    <property type="entry name" value="rnpA"/>
    <property type="match status" value="1"/>
</dbReference>
<evidence type="ECO:0000256" key="4">
    <source>
        <dbReference type="ARBA" id="ARBA00022759"/>
    </source>
</evidence>
<dbReference type="PANTHER" id="PTHR33992">
    <property type="entry name" value="RIBONUCLEASE P PROTEIN COMPONENT"/>
    <property type="match status" value="1"/>
</dbReference>
<dbReference type="PROSITE" id="PS00648">
    <property type="entry name" value="RIBONUCLEASE_P"/>
    <property type="match status" value="1"/>
</dbReference>
<dbReference type="Proteomes" id="UP001556653">
    <property type="component" value="Unassembled WGS sequence"/>
</dbReference>
<comment type="function">
    <text evidence="1 7">RNaseP catalyzes the removal of the 5'-leader sequence from pre-tRNA to produce the mature 5'-terminus. It can also cleave other RNA substrates such as 4.5S RNA. The protein component plays an auxiliary but essential role in vivo by binding to the 5'-leader sequence and broadening the substrate specificity of the ribozyme.</text>
</comment>
<dbReference type="Gene3D" id="3.30.230.10">
    <property type="match status" value="1"/>
</dbReference>
<dbReference type="InterPro" id="IPR014721">
    <property type="entry name" value="Ribsml_uS5_D2-typ_fold_subgr"/>
</dbReference>
<keyword evidence="2 7" id="KW-0819">tRNA processing</keyword>
<dbReference type="InterPro" id="IPR020539">
    <property type="entry name" value="RNase_P_CS"/>
</dbReference>
<comment type="similarity">
    <text evidence="7">Belongs to the RnpA family.</text>
</comment>
<sequence>MAEAAASGHGFPRAARLTRSAEFRAVFGNAQRYADRYFTILVSNGSVSHARLGLAVSRRAAPRAVDRNRLKRLIRETFRQQRPGLPAADVVVMVRPIACHTENAKLAAALDRLWQRISRSCEAS</sequence>
<keyword evidence="6 7" id="KW-0694">RNA-binding</keyword>
<keyword evidence="4 7" id="KW-0255">Endonuclease</keyword>
<dbReference type="HAMAP" id="MF_00227">
    <property type="entry name" value="RNase_P"/>
    <property type="match status" value="1"/>
</dbReference>
<evidence type="ECO:0000313" key="10">
    <source>
        <dbReference type="Proteomes" id="UP001556653"/>
    </source>
</evidence>
<dbReference type="SUPFAM" id="SSF54211">
    <property type="entry name" value="Ribosomal protein S5 domain 2-like"/>
    <property type="match status" value="1"/>
</dbReference>
<evidence type="ECO:0000256" key="6">
    <source>
        <dbReference type="ARBA" id="ARBA00022884"/>
    </source>
</evidence>
<evidence type="ECO:0000256" key="8">
    <source>
        <dbReference type="NCBIfam" id="TIGR00188"/>
    </source>
</evidence>
<reference evidence="9 10" key="1">
    <citation type="submission" date="2024-02" db="EMBL/GenBank/DDBJ databases">
        <title>New especies of Spiribacter isolated from saline water.</title>
        <authorList>
            <person name="Leon M.J."/>
            <person name="De La Haba R."/>
            <person name="Sanchez-Porro C."/>
            <person name="Ventosa A."/>
        </authorList>
    </citation>
    <scope>NUCLEOTIDE SEQUENCE [LARGE SCALE GENOMIC DNA]</scope>
    <source>
        <strain evidence="10">ag22IC4-227</strain>
    </source>
</reference>
<keyword evidence="3 7" id="KW-0540">Nuclease</keyword>
<evidence type="ECO:0000313" key="9">
    <source>
        <dbReference type="EMBL" id="MEX0387141.1"/>
    </source>
</evidence>